<dbReference type="KEGG" id="xdi:EZH22_24500"/>
<dbReference type="EMBL" id="CP063362">
    <property type="protein sequence ID" value="QRG06114.1"/>
    <property type="molecule type" value="Genomic_DNA"/>
</dbReference>
<dbReference type="RefSeq" id="WP_203192991.1">
    <property type="nucleotide sequence ID" value="NZ_CP063362.1"/>
</dbReference>
<accession>A0A974SIE7</accession>
<evidence type="ECO:0000313" key="2">
    <source>
        <dbReference type="Proteomes" id="UP000596427"/>
    </source>
</evidence>
<proteinExistence type="predicted"/>
<organism evidence="1 2">
    <name type="scientific">Xanthobacter dioxanivorans</name>
    <dbReference type="NCBI Taxonomy" id="2528964"/>
    <lineage>
        <taxon>Bacteria</taxon>
        <taxon>Pseudomonadati</taxon>
        <taxon>Pseudomonadota</taxon>
        <taxon>Alphaproteobacteria</taxon>
        <taxon>Hyphomicrobiales</taxon>
        <taxon>Xanthobacteraceae</taxon>
        <taxon>Xanthobacter</taxon>
    </lineage>
</organism>
<protein>
    <submittedName>
        <fullName evidence="1">Uncharacterized protein</fullName>
    </submittedName>
</protein>
<keyword evidence="2" id="KW-1185">Reference proteome</keyword>
<reference evidence="1 2" key="1">
    <citation type="submission" date="2020-10" db="EMBL/GenBank/DDBJ databases">
        <title>Degradation of 1,4-Dioxane by Xanthobacter sp. YN2, via a Novel Group-2 Soluble Di-Iron Monooxygenase.</title>
        <authorList>
            <person name="Ma F."/>
            <person name="Wang Y."/>
            <person name="Yang J."/>
            <person name="Guo H."/>
            <person name="Su D."/>
            <person name="Yu L."/>
        </authorList>
    </citation>
    <scope>NUCLEOTIDE SEQUENCE [LARGE SCALE GENOMIC DNA]</scope>
    <source>
        <strain evidence="1 2">YN2</strain>
    </source>
</reference>
<name>A0A974SIE7_9HYPH</name>
<evidence type="ECO:0000313" key="1">
    <source>
        <dbReference type="EMBL" id="QRG06114.1"/>
    </source>
</evidence>
<dbReference type="AlphaFoldDB" id="A0A974SIE7"/>
<sequence length="100" mass="11021">MSADIISLHEHRASRDDARGILIAEARRRYAEAKQAAEASLDMRDGIHAARCFVALADALHAAERDVTDIDALFPAMVSAWEMAAEALARCRTRGRESEK</sequence>
<dbReference type="Proteomes" id="UP000596427">
    <property type="component" value="Chromosome"/>
</dbReference>
<gene>
    <name evidence="1" type="ORF">EZH22_24500</name>
</gene>